<dbReference type="SMART" id="SM00304">
    <property type="entry name" value="HAMP"/>
    <property type="match status" value="1"/>
</dbReference>
<dbReference type="STRING" id="59750.AWC31_00570"/>
<dbReference type="Gene3D" id="6.10.340.10">
    <property type="match status" value="1"/>
</dbReference>
<keyword evidence="10 11" id="KW-0472">Membrane</keyword>
<evidence type="ECO:0000313" key="14">
    <source>
        <dbReference type="EMBL" id="KWX20510.1"/>
    </source>
</evidence>
<dbReference type="Pfam" id="PF00672">
    <property type="entry name" value="HAMP"/>
    <property type="match status" value="1"/>
</dbReference>
<dbReference type="EC" id="2.7.13.3" evidence="3"/>
<dbReference type="InterPro" id="IPR003660">
    <property type="entry name" value="HAMP_dom"/>
</dbReference>
<keyword evidence="5" id="KW-0808">Transferase</keyword>
<evidence type="ECO:0000256" key="1">
    <source>
        <dbReference type="ARBA" id="ARBA00000085"/>
    </source>
</evidence>
<dbReference type="SUPFAM" id="SSF47384">
    <property type="entry name" value="Homodimeric domain of signal transducing histidine kinase"/>
    <property type="match status" value="1"/>
</dbReference>
<dbReference type="PRINTS" id="PR00344">
    <property type="entry name" value="BCTRLSENSOR"/>
</dbReference>
<feature type="domain" description="HAMP" evidence="13">
    <location>
        <begin position="97"/>
        <end position="150"/>
    </location>
</feature>
<dbReference type="InterPro" id="IPR005467">
    <property type="entry name" value="His_kinase_dom"/>
</dbReference>
<evidence type="ECO:0000256" key="6">
    <source>
        <dbReference type="ARBA" id="ARBA00022692"/>
    </source>
</evidence>
<evidence type="ECO:0000259" key="13">
    <source>
        <dbReference type="PROSITE" id="PS50885"/>
    </source>
</evidence>
<dbReference type="Gene3D" id="1.10.287.130">
    <property type="match status" value="1"/>
</dbReference>
<dbReference type="Gene3D" id="3.30.565.10">
    <property type="entry name" value="Histidine kinase-like ATPase, C-terminal domain"/>
    <property type="match status" value="1"/>
</dbReference>
<evidence type="ECO:0000256" key="8">
    <source>
        <dbReference type="ARBA" id="ARBA00022989"/>
    </source>
</evidence>
<dbReference type="InterPro" id="IPR003661">
    <property type="entry name" value="HisK_dim/P_dom"/>
</dbReference>
<evidence type="ECO:0000256" key="7">
    <source>
        <dbReference type="ARBA" id="ARBA00022777"/>
    </source>
</evidence>
<evidence type="ECO:0000256" key="2">
    <source>
        <dbReference type="ARBA" id="ARBA00004236"/>
    </source>
</evidence>
<keyword evidence="6 11" id="KW-0812">Transmembrane</keyword>
<dbReference type="GO" id="GO:0005886">
    <property type="term" value="C:plasma membrane"/>
    <property type="evidence" value="ECO:0007669"/>
    <property type="project" value="UniProtKB-SubCell"/>
</dbReference>
<name>A0A132PDW1_9MYCO</name>
<keyword evidence="9" id="KW-0902">Two-component regulatory system</keyword>
<keyword evidence="4" id="KW-0597">Phosphoprotein</keyword>
<comment type="subcellular location">
    <subcellularLocation>
        <location evidence="2">Cell membrane</location>
    </subcellularLocation>
</comment>
<comment type="caution">
    <text evidence="14">The sequence shown here is derived from an EMBL/GenBank/DDBJ whole genome shotgun (WGS) entry which is preliminary data.</text>
</comment>
<evidence type="ECO:0000256" key="11">
    <source>
        <dbReference type="SAM" id="Phobius"/>
    </source>
</evidence>
<dbReference type="GO" id="GO:0000155">
    <property type="term" value="F:phosphorelay sensor kinase activity"/>
    <property type="evidence" value="ECO:0007669"/>
    <property type="project" value="InterPro"/>
</dbReference>
<dbReference type="SMART" id="SM00388">
    <property type="entry name" value="HisKA"/>
    <property type="match status" value="1"/>
</dbReference>
<gene>
    <name evidence="14" type="ORF">AFM11_30565</name>
</gene>
<feature type="transmembrane region" description="Helical" evidence="11">
    <location>
        <begin position="71"/>
        <end position="95"/>
    </location>
</feature>
<dbReference type="InterPro" id="IPR003594">
    <property type="entry name" value="HATPase_dom"/>
</dbReference>
<keyword evidence="7 14" id="KW-0418">Kinase</keyword>
<evidence type="ECO:0000256" key="9">
    <source>
        <dbReference type="ARBA" id="ARBA00023012"/>
    </source>
</evidence>
<dbReference type="InterPro" id="IPR004358">
    <property type="entry name" value="Sig_transdc_His_kin-like_C"/>
</dbReference>
<keyword evidence="15" id="KW-1185">Reference proteome</keyword>
<feature type="domain" description="Histidine kinase" evidence="12">
    <location>
        <begin position="158"/>
        <end position="374"/>
    </location>
</feature>
<dbReference type="EMBL" id="LGTW01000027">
    <property type="protein sequence ID" value="KWX20510.1"/>
    <property type="molecule type" value="Genomic_DNA"/>
</dbReference>
<dbReference type="InterPro" id="IPR050428">
    <property type="entry name" value="TCS_sensor_his_kinase"/>
</dbReference>
<dbReference type="FunFam" id="3.30.565.10:FF:000006">
    <property type="entry name" value="Sensor histidine kinase WalK"/>
    <property type="match status" value="1"/>
</dbReference>
<keyword evidence="8 11" id="KW-1133">Transmembrane helix</keyword>
<dbReference type="CDD" id="cd00075">
    <property type="entry name" value="HATPase"/>
    <property type="match status" value="1"/>
</dbReference>
<organism evidence="14 15">
    <name type="scientific">Mycolicibacterium wolinskyi</name>
    <dbReference type="NCBI Taxonomy" id="59750"/>
    <lineage>
        <taxon>Bacteria</taxon>
        <taxon>Bacillati</taxon>
        <taxon>Actinomycetota</taxon>
        <taxon>Actinomycetes</taxon>
        <taxon>Mycobacteriales</taxon>
        <taxon>Mycobacteriaceae</taxon>
        <taxon>Mycolicibacterium</taxon>
    </lineage>
</organism>
<sequence length="383" mass="40911">MTHPTAQRFWRTPGIGMRLLIAQSAVLLAGASTTWLVAAVVGPPLFREHLHRAGVPSDSAEELHAEEAYQYATMLSLGGAVIVAATTAILVTWYVSRRLQRSVAEVASAASAVADGHYSTRVPPPRLGADFDSLAHAFNHMAAQLQAVDANRRQLFSDLAHEIRTPVSVLDAYIEAVEDGVRSLTPDTTAMLRDQTRRLVRFAEDVAALAQAEEGTASMSMAELDIAEVILGAATAFTDRFQAKQVSLETDLPPSLPAVYGDGQRLAQVLTNLLDNALRHTPPHGAVSVSARTRGDRILLEVTDTGEGISAQHLPHVFDRLYRADPARTRDHGGSGLGLSIVKAIVEAHGGIIRVESPSSTGHTTFTITLPTAAAARGRPPID</sequence>
<dbReference type="Pfam" id="PF00512">
    <property type="entry name" value="HisKA"/>
    <property type="match status" value="1"/>
</dbReference>
<accession>A0A132PDW1</accession>
<dbReference type="SUPFAM" id="SSF55874">
    <property type="entry name" value="ATPase domain of HSP90 chaperone/DNA topoisomerase II/histidine kinase"/>
    <property type="match status" value="1"/>
</dbReference>
<evidence type="ECO:0000256" key="4">
    <source>
        <dbReference type="ARBA" id="ARBA00022553"/>
    </source>
</evidence>
<dbReference type="RefSeq" id="WP_067856990.1">
    <property type="nucleotide sequence ID" value="NZ_LGTW01000027.1"/>
</dbReference>
<dbReference type="InterPro" id="IPR036890">
    <property type="entry name" value="HATPase_C_sf"/>
</dbReference>
<dbReference type="InterPro" id="IPR036097">
    <property type="entry name" value="HisK_dim/P_sf"/>
</dbReference>
<dbReference type="PANTHER" id="PTHR45436:SF5">
    <property type="entry name" value="SENSOR HISTIDINE KINASE TRCS"/>
    <property type="match status" value="1"/>
</dbReference>
<dbReference type="PANTHER" id="PTHR45436">
    <property type="entry name" value="SENSOR HISTIDINE KINASE YKOH"/>
    <property type="match status" value="1"/>
</dbReference>
<evidence type="ECO:0000256" key="3">
    <source>
        <dbReference type="ARBA" id="ARBA00012438"/>
    </source>
</evidence>
<evidence type="ECO:0000256" key="10">
    <source>
        <dbReference type="ARBA" id="ARBA00023136"/>
    </source>
</evidence>
<dbReference type="Proteomes" id="UP000070612">
    <property type="component" value="Unassembled WGS sequence"/>
</dbReference>
<dbReference type="SUPFAM" id="SSF158472">
    <property type="entry name" value="HAMP domain-like"/>
    <property type="match status" value="1"/>
</dbReference>
<dbReference type="PROSITE" id="PS50109">
    <property type="entry name" value="HIS_KIN"/>
    <property type="match status" value="1"/>
</dbReference>
<dbReference type="SMART" id="SM00387">
    <property type="entry name" value="HATPase_c"/>
    <property type="match status" value="1"/>
</dbReference>
<reference evidence="14 15" key="1">
    <citation type="submission" date="2015-07" db="EMBL/GenBank/DDBJ databases">
        <title>A draft genome sequence of Mycobacterium wolinskyi.</title>
        <authorList>
            <person name="de Man T.J."/>
            <person name="Perry K.A."/>
            <person name="Coulliette A.D."/>
            <person name="Jensen B."/>
            <person name="Toney N.C."/>
            <person name="Limbago B.M."/>
            <person name="Noble-Wang J."/>
        </authorList>
    </citation>
    <scope>NUCLEOTIDE SEQUENCE [LARGE SCALE GENOMIC DNA]</scope>
    <source>
        <strain evidence="14 15">CDC_01</strain>
    </source>
</reference>
<evidence type="ECO:0000313" key="15">
    <source>
        <dbReference type="Proteomes" id="UP000070612"/>
    </source>
</evidence>
<comment type="catalytic activity">
    <reaction evidence="1">
        <text>ATP + protein L-histidine = ADP + protein N-phospho-L-histidine.</text>
        <dbReference type="EC" id="2.7.13.3"/>
    </reaction>
</comment>
<protein>
    <recommendedName>
        <fullName evidence="3">histidine kinase</fullName>
        <ecNumber evidence="3">2.7.13.3</ecNumber>
    </recommendedName>
</protein>
<dbReference type="PATRIC" id="fig|59750.3.peg.4013"/>
<dbReference type="CDD" id="cd06225">
    <property type="entry name" value="HAMP"/>
    <property type="match status" value="1"/>
</dbReference>
<evidence type="ECO:0000256" key="5">
    <source>
        <dbReference type="ARBA" id="ARBA00022679"/>
    </source>
</evidence>
<dbReference type="PROSITE" id="PS50885">
    <property type="entry name" value="HAMP"/>
    <property type="match status" value="1"/>
</dbReference>
<dbReference type="AlphaFoldDB" id="A0A132PDW1"/>
<dbReference type="CDD" id="cd00082">
    <property type="entry name" value="HisKA"/>
    <property type="match status" value="1"/>
</dbReference>
<proteinExistence type="predicted"/>
<dbReference type="Pfam" id="PF02518">
    <property type="entry name" value="HATPase_c"/>
    <property type="match status" value="1"/>
</dbReference>
<evidence type="ECO:0000259" key="12">
    <source>
        <dbReference type="PROSITE" id="PS50109"/>
    </source>
</evidence>